<gene>
    <name evidence="3" type="ORF">METZ01_LOCUS24479</name>
</gene>
<feature type="transmembrane region" description="Helical" evidence="1">
    <location>
        <begin position="172"/>
        <end position="191"/>
    </location>
</feature>
<keyword evidence="1" id="KW-0812">Transmembrane</keyword>
<feature type="transmembrane region" description="Helical" evidence="1">
    <location>
        <begin position="32"/>
        <end position="50"/>
    </location>
</feature>
<dbReference type="AlphaFoldDB" id="A0A381PX67"/>
<feature type="transmembrane region" description="Helical" evidence="1">
    <location>
        <begin position="197"/>
        <end position="217"/>
    </location>
</feature>
<organism evidence="3">
    <name type="scientific">marine metagenome</name>
    <dbReference type="NCBI Taxonomy" id="408172"/>
    <lineage>
        <taxon>unclassified sequences</taxon>
        <taxon>metagenomes</taxon>
        <taxon>ecological metagenomes</taxon>
    </lineage>
</organism>
<feature type="transmembrane region" description="Helical" evidence="1">
    <location>
        <begin position="229"/>
        <end position="247"/>
    </location>
</feature>
<name>A0A381PX67_9ZZZZ</name>
<protein>
    <recommendedName>
        <fullName evidence="2">Urate oxidase N-terminal domain-containing protein</fullName>
    </recommendedName>
</protein>
<feature type="transmembrane region" description="Helical" evidence="1">
    <location>
        <begin position="110"/>
        <end position="132"/>
    </location>
</feature>
<evidence type="ECO:0000313" key="3">
    <source>
        <dbReference type="EMBL" id="SUZ71625.1"/>
    </source>
</evidence>
<feature type="transmembrane region" description="Helical" evidence="1">
    <location>
        <begin position="7"/>
        <end position="26"/>
    </location>
</feature>
<proteinExistence type="predicted"/>
<feature type="transmembrane region" description="Helical" evidence="1">
    <location>
        <begin position="71"/>
        <end position="95"/>
    </location>
</feature>
<dbReference type="InterPro" id="IPR010389">
    <property type="entry name" value="Urate_ox_N"/>
</dbReference>
<evidence type="ECO:0000256" key="1">
    <source>
        <dbReference type="SAM" id="Phobius"/>
    </source>
</evidence>
<sequence length="248" mass="27047">MVKKLYLLLLTYNLGGTVDIMSGLGFDLLLRWIHLLAGITWIGLLYYFNFVQGEWFKETDGSSKTAAVQKLVPRALWWFRWGAMFTFLAGSLILIKKGMELGWNYYESSWGIIILTGATLGTFMFLNVWMIIWPKQQVVIASTNQVADGGEALPEAAGCAAKAALASRTNTLFSIPMLLFMGAASHFPLAVTEDTNYSGLFWVLAIIIGLLEVNGIVGKPGPMASVKGVITSGLVLTVVLFGVIGILV</sequence>
<dbReference type="EMBL" id="UINC01001127">
    <property type="protein sequence ID" value="SUZ71625.1"/>
    <property type="molecule type" value="Genomic_DNA"/>
</dbReference>
<dbReference type="InterPro" id="IPR016988">
    <property type="entry name" value="UCP032086"/>
</dbReference>
<dbReference type="Pfam" id="PF06181">
    <property type="entry name" value="Urate_ox_N"/>
    <property type="match status" value="1"/>
</dbReference>
<feature type="domain" description="Urate oxidase N-terminal" evidence="2">
    <location>
        <begin position="110"/>
        <end position="206"/>
    </location>
</feature>
<evidence type="ECO:0000259" key="2">
    <source>
        <dbReference type="Pfam" id="PF06181"/>
    </source>
</evidence>
<accession>A0A381PX67</accession>
<reference evidence="3" key="1">
    <citation type="submission" date="2018-05" db="EMBL/GenBank/DDBJ databases">
        <authorList>
            <person name="Lanie J.A."/>
            <person name="Ng W.-L."/>
            <person name="Kazmierczak K.M."/>
            <person name="Andrzejewski T.M."/>
            <person name="Davidsen T.M."/>
            <person name="Wayne K.J."/>
            <person name="Tettelin H."/>
            <person name="Glass J.I."/>
            <person name="Rusch D."/>
            <person name="Podicherti R."/>
            <person name="Tsui H.-C.T."/>
            <person name="Winkler M.E."/>
        </authorList>
    </citation>
    <scope>NUCLEOTIDE SEQUENCE</scope>
</reference>
<keyword evidence="1" id="KW-0472">Membrane</keyword>
<dbReference type="PIRSF" id="PIRSF032086">
    <property type="entry name" value="UCP032086"/>
    <property type="match status" value="1"/>
</dbReference>
<keyword evidence="1" id="KW-1133">Transmembrane helix</keyword>